<keyword evidence="1" id="KW-0862">Zinc</keyword>
<feature type="transmembrane region" description="Helical" evidence="3">
    <location>
        <begin position="1559"/>
        <end position="1581"/>
    </location>
</feature>
<evidence type="ECO:0000256" key="3">
    <source>
        <dbReference type="SAM" id="Phobius"/>
    </source>
</evidence>
<feature type="compositionally biased region" description="Polar residues" evidence="2">
    <location>
        <begin position="181"/>
        <end position="190"/>
    </location>
</feature>
<evidence type="ECO:0000256" key="1">
    <source>
        <dbReference type="PROSITE-ProRule" id="PRU00047"/>
    </source>
</evidence>
<evidence type="ECO:0000313" key="5">
    <source>
        <dbReference type="EMBL" id="CAE7566067.1"/>
    </source>
</evidence>
<dbReference type="SMART" id="SM00343">
    <property type="entry name" value="ZnF_C2HC"/>
    <property type="match status" value="2"/>
</dbReference>
<keyword evidence="3" id="KW-0472">Membrane</keyword>
<feature type="compositionally biased region" description="Low complexity" evidence="2">
    <location>
        <begin position="916"/>
        <end position="930"/>
    </location>
</feature>
<dbReference type="OrthoDB" id="416220at2759"/>
<dbReference type="Pfam" id="PF00098">
    <property type="entry name" value="zf-CCHC"/>
    <property type="match status" value="2"/>
</dbReference>
<feature type="region of interest" description="Disordered" evidence="2">
    <location>
        <begin position="2958"/>
        <end position="2986"/>
    </location>
</feature>
<feature type="region of interest" description="Disordered" evidence="2">
    <location>
        <begin position="864"/>
        <end position="940"/>
    </location>
</feature>
<dbReference type="EMBL" id="CAJNDS010002691">
    <property type="protein sequence ID" value="CAE7566067.1"/>
    <property type="molecule type" value="Genomic_DNA"/>
</dbReference>
<feature type="region of interest" description="Disordered" evidence="2">
    <location>
        <begin position="181"/>
        <end position="201"/>
    </location>
</feature>
<feature type="compositionally biased region" description="Basic residues" evidence="2">
    <location>
        <begin position="2384"/>
        <end position="2398"/>
    </location>
</feature>
<feature type="compositionally biased region" description="Low complexity" evidence="2">
    <location>
        <begin position="870"/>
        <end position="882"/>
    </location>
</feature>
<dbReference type="PANTHER" id="PTHR11439">
    <property type="entry name" value="GAG-POL-RELATED RETROTRANSPOSON"/>
    <property type="match status" value="1"/>
</dbReference>
<keyword evidence="3" id="KW-1133">Transmembrane helix</keyword>
<feature type="compositionally biased region" description="Polar residues" evidence="2">
    <location>
        <begin position="2405"/>
        <end position="2452"/>
    </location>
</feature>
<protein>
    <submittedName>
        <fullName evidence="5">RXLR161 protein</fullName>
    </submittedName>
</protein>
<keyword evidence="1" id="KW-0863">Zinc-finger</keyword>
<feature type="region of interest" description="Disordered" evidence="2">
    <location>
        <begin position="63"/>
        <end position="149"/>
    </location>
</feature>
<sequence length="3058" mass="336405">MLDTLQMASQAVLASAAKVENPAMPPDVTERGPALLNTIVSFPAFSKDRTIREQVDGLDRVAQEYERGPPPGGDTGGPMDVDRVSKGKGKHEKGAGKGKDRKGKVDWQHERQQNPKGKPGGKGRDGGKKGKGGNQHPNQAKAGQQKETRSCHICKKPGHLAKDCWQAKGGKGRGKHVNQAADTASAQHDTVSSGASNVGASSSVSGAVRQVQVFELGGEPCDVASWFAGGHVRAVTCADASLKPRTIQCPTGVETLASPSVACVDVECLSSPGFECVAALSIVLSKLEARDDPVPTGLKGESQSPSSLALVLVPSIRTCPNTEGADMSCLPLSYGKYGTSQGAASLGLRDAQGESLAVQDFREVSFVVHDETGEPVIWKEVCAIAPVTQPLLCKGKLTRSGWWPQRDPYMCMEHDSGVRVPMSFRRFVQAQVDASRSEATYGWQMTEQGQTEWLLLEFCRAWGELGDPVAELPNGECEIICMLSSGHEAPEDMKFVPNRRLDHFINWSGLQPYVEPDPEGSDYEMSELGPDDAEPGAVSVEPSIEPIPDVEVIPVESEEARGGRSTLVFDGVELSLQSTLFAIRAACKSAGVSVSGSKDASTGVEDKHVKIPLSPDRATPVVSFDYCYTGVSSEQPSGHERKLTVLVAHDTGTGSLLGLPVASKGKEDLRFTAVELTRFIQNLGHNSVCLQTDNEPSTLALQDLIVGVRTRLGFQTLIRNAPVDSRASKGHVEKAVDLIRGLSNVLLDQVRARYDLAAEAIGPEHPLMAWSYVHASYILNRFGVHGGATAFERCTGYRFSGKLAMFGEPVWGFRRGKAKGDRKWHRAVFLTKTTSNDMRVLMSAQGVWTTRSIRRGKTCVRAEGMPALNPVPASVPESAPASRKTLLLDRPERVPQSVLPDLPRPANASPMDVAGSDPSSSSSSSSPSSPEGSARPAADAEMVNDVAKRVQEAEQASAEAPGGQAHKYQRVARIGASEYPINDELLESAPEWEDAAVYMDMSDEVNAEWDVHAKDDVEALDSEARLWFDEIPDLSEQDLSELDFLADGFEVERLKRMKVIEEVALDFDTSDHKELSSKFVRTWRKKKRCGREMFFRRSRLVAGEYRWLERDKEGLYAPATSSITTKVLPWLYCELKRRRDESGACDYESQVGILALDIKDAFLCVPQEKPMLAKLPGFEGTKMRFLRMIPGQRDGTARWHGFIMKYIGERHKLEACAECPSVYKILDSEQLLPSVEENFEVSYELAVNPGDIFKFLKREHVLLEDGVLVKPLADHAVKMCQLLEVRSGRKVPTPSVKELLVPDDSKVLSTDRAARFRSAVGIAMYVSQDRADIAFTVRVLSQRLKNPTEKSWAAAQRLASYLDCTSNYASKVHASSDRRSILEPTCVSSMQSHDVLLEVHCDADWSGNKQNRRSMSSGTYLLNTCCVHTSCRSQRCVSLSSTESEFYALVSAACDGIFLKRILEFLLQQEVIKGETFGRPFPVGARKGTKVPTSGTRLKALLRMHDFVECIGDNVVPVGEDEHDALVRTVDNGMETARVRRLVCKTLKTNGFSNSLNSAMMFMLLSLVSGAEAATRVSVGIQAEMMGGGIRHVWIVAFGVCVALLLTLMSLERLRSRCDGCDSENFEATCAVPLDPSITTTTTSSIDVPEHETTWAEFFKVNILWIMLISGCCSEQIRLATTVPNRVVVTPAGSPSQTCIMLMFEVDANTLQPRGPAAYLGGVINIFSRPILKGGKKDLLEDQANQATAEDKNKGKVCYNCHEEGHFARDCPKPRQEGQSKGSGKAKAATVLLEPELCAAVHFSLLEADSDDDAFSETSLDFSEADWREIVEREGLEPELSPLEVVEGSSLDVAKGQQQHDMHEVAFAAPSDGNGGEHWLLDSGRSIPEVFWLESPPRSESSSAALSASPDVFVFRGSQGTEVEKVATEGQGSKGSTESKGVEGSLETTEGQGVEGSLEKVGTESKGSKGSVEGQGVKGSSETTNADDEMEEVVVAETAEDKQTIFDVQAEQRRLIETKRMPRPAVKVKVKAMPKSLKGSVAGAKREVKLKPRLSSILLPSFVERATKGMLKGVRSKKKKISPKRAATEVASSSKRYKVAEPAEAPTLEMLRVAIPRRAEESIGVVESQRQGRDGDQHSFSGGVQAGLTTTPVATIAAATDASTHYPAGCARDAATALPKGSGIFTRLLTAAVAEHEELVCRHRPEDGPGYLKPRRDSMCTDFVRWGRSLGIVGSQETVITMRSDGEPALVSALQQLAKELPNAIVEQVAVDRRAKQWALILGHIWTCDSVRAEIQHVVSELGRPVTAGKIGSLKGDRKQNFGSDISVAGRVWSRSNLKFKEFKLELNLGFNLEFEKLQLAMDSHADAESSRPSEAQAADQASQRRRRPVTKKKRKGRLARDPGSNVNQLQDVQSAGATSQAHDAGSNVSEFQSPQSVGATSQASILETSSKSAKERKMARIDDQDQANKETPEKDETASSLRHGKFITERSVQDFVYIPTSTMDIAAKSSELFDTILRHWNLQRPYLLIKFQSGFAHPKHLLDEDELKKLEKSEQRSELYRYYVHFKNFVESQENLSDMEGGEADVDKKQVDHEKNICEKTLGLLNEFLYKSLSNLIDVIVRACVRNRCWILVEGGPTGGLLLLKQAAERCNERPTILVLDSLKKKRYPYTEVQKFIEGDADLRRQLQQAAGEADTLEKLAQLAQEGDVQNEVNMIVEKMARKKMACQNDKGDKDNKRFSIKSKKSENSNEHKDKRKDKQKDKHDNKHDDQVEWEIRDQQKVEEINVQSAIMTAQVLQNARPINQPIVKPLKLSKMKFWNAKLEEDGWACKSHKDKEAHKVRWNSWHFRGGTHYIFTEDNYKDLVMHCLAPSGCIFLGGGDACKKDLLNMLINGHPVVCLNNTGRLTQDFVRCHNYLCQKLFRLTSADGEVGAQTHCETTCKPGDSEALRYQYSLERSQRSSLREETKQDPKQDPTERSSKQRLGSEVMHKSSCFYTTWETYLKSLGVWCGDPHLMYIGQSNEMCKPGFISNLDQPTCSSGIARCVLTMSHNMFTDI</sequence>
<reference evidence="5" key="1">
    <citation type="submission" date="2021-02" db="EMBL/GenBank/DDBJ databases">
        <authorList>
            <person name="Dougan E. K."/>
            <person name="Rhodes N."/>
            <person name="Thang M."/>
            <person name="Chan C."/>
        </authorList>
    </citation>
    <scope>NUCLEOTIDE SEQUENCE</scope>
</reference>
<keyword evidence="3" id="KW-0812">Transmembrane</keyword>
<feature type="compositionally biased region" description="Basic and acidic residues" evidence="2">
    <location>
        <begin position="2958"/>
        <end position="2981"/>
    </location>
</feature>
<feature type="compositionally biased region" description="Low complexity" evidence="2">
    <location>
        <begin position="191"/>
        <end position="201"/>
    </location>
</feature>
<dbReference type="InterPro" id="IPR036875">
    <property type="entry name" value="Znf_CCHC_sf"/>
</dbReference>
<accession>A0A812UIJ5</accession>
<dbReference type="PANTHER" id="PTHR11439:SF483">
    <property type="entry name" value="PEPTIDE SYNTHASE GLIP-LIKE, PUTATIVE (AFU_ORTHOLOGUE AFUA_3G12920)-RELATED"/>
    <property type="match status" value="1"/>
</dbReference>
<feature type="compositionally biased region" description="Basic and acidic residues" evidence="2">
    <location>
        <begin position="2731"/>
        <end position="2775"/>
    </location>
</feature>
<feature type="region of interest" description="Disordered" evidence="2">
    <location>
        <begin position="516"/>
        <end position="538"/>
    </location>
</feature>
<feature type="transmembrane region" description="Helical" evidence="3">
    <location>
        <begin position="1593"/>
        <end position="1611"/>
    </location>
</feature>
<feature type="region of interest" description="Disordered" evidence="2">
    <location>
        <begin position="2364"/>
        <end position="2483"/>
    </location>
</feature>
<evidence type="ECO:0000256" key="2">
    <source>
        <dbReference type="SAM" id="MobiDB-lite"/>
    </source>
</evidence>
<organism evidence="5 6">
    <name type="scientific">Symbiodinium natans</name>
    <dbReference type="NCBI Taxonomy" id="878477"/>
    <lineage>
        <taxon>Eukaryota</taxon>
        <taxon>Sar</taxon>
        <taxon>Alveolata</taxon>
        <taxon>Dinophyceae</taxon>
        <taxon>Suessiales</taxon>
        <taxon>Symbiodiniaceae</taxon>
        <taxon>Symbiodinium</taxon>
    </lineage>
</organism>
<dbReference type="GO" id="GO:0003676">
    <property type="term" value="F:nucleic acid binding"/>
    <property type="evidence" value="ECO:0007669"/>
    <property type="project" value="InterPro"/>
</dbReference>
<comment type="caution">
    <text evidence="5">The sequence shown here is derived from an EMBL/GenBank/DDBJ whole genome shotgun (WGS) entry which is preliminary data.</text>
</comment>
<evidence type="ECO:0000313" key="6">
    <source>
        <dbReference type="Proteomes" id="UP000604046"/>
    </source>
</evidence>
<feature type="compositionally biased region" description="Basic and acidic residues" evidence="2">
    <location>
        <begin position="2453"/>
        <end position="2478"/>
    </location>
</feature>
<keyword evidence="1" id="KW-0479">Metal-binding</keyword>
<feature type="domain" description="CCHC-type" evidence="4">
    <location>
        <begin position="151"/>
        <end position="164"/>
    </location>
</feature>
<dbReference type="GO" id="GO:0008270">
    <property type="term" value="F:zinc ion binding"/>
    <property type="evidence" value="ECO:0007669"/>
    <property type="project" value="UniProtKB-KW"/>
</dbReference>
<evidence type="ECO:0000259" key="4">
    <source>
        <dbReference type="PROSITE" id="PS50158"/>
    </source>
</evidence>
<dbReference type="Gene3D" id="4.10.60.10">
    <property type="entry name" value="Zinc finger, CCHC-type"/>
    <property type="match status" value="1"/>
</dbReference>
<feature type="compositionally biased region" description="Basic and acidic residues" evidence="2">
    <location>
        <begin position="92"/>
        <end position="113"/>
    </location>
</feature>
<dbReference type="Proteomes" id="UP000604046">
    <property type="component" value="Unassembled WGS sequence"/>
</dbReference>
<dbReference type="SUPFAM" id="SSF57756">
    <property type="entry name" value="Retrovirus zinc finger-like domains"/>
    <property type="match status" value="1"/>
</dbReference>
<feature type="compositionally biased region" description="Polar residues" evidence="2">
    <location>
        <begin position="1930"/>
        <end position="1939"/>
    </location>
</feature>
<feature type="domain" description="CCHC-type" evidence="4">
    <location>
        <begin position="1758"/>
        <end position="1773"/>
    </location>
</feature>
<feature type="region of interest" description="Disordered" evidence="2">
    <location>
        <begin position="2727"/>
        <end position="2775"/>
    </location>
</feature>
<proteinExistence type="predicted"/>
<name>A0A812UIJ5_9DINO</name>
<dbReference type="CDD" id="cd09272">
    <property type="entry name" value="RNase_HI_RT_Ty1"/>
    <property type="match status" value="1"/>
</dbReference>
<keyword evidence="6" id="KW-1185">Reference proteome</keyword>
<dbReference type="PROSITE" id="PS50158">
    <property type="entry name" value="ZF_CCHC"/>
    <property type="match status" value="2"/>
</dbReference>
<feature type="compositionally biased region" description="Basic and acidic residues" evidence="2">
    <location>
        <begin position="1957"/>
        <end position="1967"/>
    </location>
</feature>
<feature type="compositionally biased region" description="Acidic residues" evidence="2">
    <location>
        <begin position="516"/>
        <end position="534"/>
    </location>
</feature>
<feature type="region of interest" description="Disordered" evidence="2">
    <location>
        <begin position="1924"/>
        <end position="1986"/>
    </location>
</feature>
<gene>
    <name evidence="5" type="primary">RXLR161</name>
    <name evidence="5" type="ORF">SNAT2548_LOCUS32077</name>
</gene>
<dbReference type="InterPro" id="IPR001878">
    <property type="entry name" value="Znf_CCHC"/>
</dbReference>